<dbReference type="SUPFAM" id="SSF117892">
    <property type="entry name" value="Band 7/SPFH domain"/>
    <property type="match status" value="1"/>
</dbReference>
<dbReference type="PANTHER" id="PTHR43327:SF10">
    <property type="entry name" value="STOMATIN-LIKE PROTEIN 2, MITOCHONDRIAL"/>
    <property type="match status" value="1"/>
</dbReference>
<dbReference type="eggNOG" id="COG0330">
    <property type="taxonomic scope" value="Bacteria"/>
</dbReference>
<reference evidence="5" key="1">
    <citation type="submission" date="2010-05" db="EMBL/GenBank/DDBJ databases">
        <title>The draft genome of Desulfonatronospira thiodismutans ASO3-1.</title>
        <authorList>
            <consortium name="US DOE Joint Genome Institute (JGI-PGF)"/>
            <person name="Lucas S."/>
            <person name="Copeland A."/>
            <person name="Lapidus A."/>
            <person name="Cheng J.-F."/>
            <person name="Bruce D."/>
            <person name="Goodwin L."/>
            <person name="Pitluck S."/>
            <person name="Chertkov O."/>
            <person name="Brettin T."/>
            <person name="Detter J.C."/>
            <person name="Han C."/>
            <person name="Land M.L."/>
            <person name="Hauser L."/>
            <person name="Kyrpides N."/>
            <person name="Mikhailova N."/>
            <person name="Muyzer G."/>
            <person name="Woyke T."/>
        </authorList>
    </citation>
    <scope>NUCLEOTIDE SEQUENCE [LARGE SCALE GENOMIC DNA]</scope>
    <source>
        <strain evidence="5">ASO3-1</strain>
    </source>
</reference>
<name>D6SMY3_9BACT</name>
<dbReference type="InterPro" id="IPR036013">
    <property type="entry name" value="Band_7/SPFH_dom_sf"/>
</dbReference>
<dbReference type="AlphaFoldDB" id="D6SMY3"/>
<dbReference type="FunFam" id="3.30.479.30:FF:000004">
    <property type="entry name" value="Putative membrane protease family, stomatin"/>
    <property type="match status" value="1"/>
</dbReference>
<evidence type="ECO:0000256" key="1">
    <source>
        <dbReference type="ARBA" id="ARBA00004167"/>
    </source>
</evidence>
<comment type="similarity">
    <text evidence="2">Belongs to the band 7/mec-2 family.</text>
</comment>
<keyword evidence="3" id="KW-0812">Transmembrane</keyword>
<gene>
    <name evidence="5" type="ORF">Dthio_PD3487</name>
</gene>
<keyword evidence="3" id="KW-1133">Transmembrane helix</keyword>
<feature type="domain" description="Band 7" evidence="4">
    <location>
        <begin position="22"/>
        <end position="197"/>
    </location>
</feature>
<dbReference type="OrthoDB" id="9809197at2"/>
<dbReference type="EMBL" id="ACJN02000001">
    <property type="protein sequence ID" value="EFI36044.1"/>
    <property type="molecule type" value="Genomic_DNA"/>
</dbReference>
<dbReference type="CDD" id="cd08829">
    <property type="entry name" value="SPFH_paraslipin"/>
    <property type="match status" value="1"/>
</dbReference>
<accession>D6SMY3</accession>
<comment type="caution">
    <text evidence="5">The sequence shown here is derived from an EMBL/GenBank/DDBJ whole genome shotgun (WGS) entry which is preliminary data.</text>
</comment>
<organism evidence="5 6">
    <name type="scientific">Desulfonatronospira thiodismutans ASO3-1</name>
    <dbReference type="NCBI Taxonomy" id="555779"/>
    <lineage>
        <taxon>Bacteria</taxon>
        <taxon>Pseudomonadati</taxon>
        <taxon>Thermodesulfobacteriota</taxon>
        <taxon>Desulfovibrionia</taxon>
        <taxon>Desulfovibrionales</taxon>
        <taxon>Desulfonatronovibrionaceae</taxon>
        <taxon>Desulfonatronospira</taxon>
    </lineage>
</organism>
<dbReference type="GO" id="GO:0098552">
    <property type="term" value="C:side of membrane"/>
    <property type="evidence" value="ECO:0007669"/>
    <property type="project" value="UniProtKB-ARBA"/>
</dbReference>
<evidence type="ECO:0000259" key="4">
    <source>
        <dbReference type="SMART" id="SM00244"/>
    </source>
</evidence>
<comment type="subcellular location">
    <subcellularLocation>
        <location evidence="1">Membrane</location>
        <topology evidence="1">Single-pass membrane protein</topology>
    </subcellularLocation>
</comment>
<dbReference type="Gene3D" id="3.30.479.30">
    <property type="entry name" value="Band 7 domain"/>
    <property type="match status" value="1"/>
</dbReference>
<dbReference type="InterPro" id="IPR001107">
    <property type="entry name" value="Band_7"/>
</dbReference>
<evidence type="ECO:0000256" key="3">
    <source>
        <dbReference type="SAM" id="Phobius"/>
    </source>
</evidence>
<dbReference type="PANTHER" id="PTHR43327">
    <property type="entry name" value="STOMATIN-LIKE PROTEIN 2, MITOCHONDRIAL"/>
    <property type="match status" value="1"/>
</dbReference>
<keyword evidence="3" id="KW-0472">Membrane</keyword>
<sequence length="317" mass="35579">MGEAASLLILLIAITFVVLIVKGLVIVPQKHAMVIERLGRYHRTIEAGLNLIIPVVDRHRPITIVRYENEQKLIRTEKRIDLREVVLDFPKQQVITKDNVGVQIDGVLYYQIMDAQSAIYGAENLVLAIQTLAQTSLRSEIGRMELDQIFESRQQINDRLQATMDEAGNKWGVKVNRVEIRDIDVPDDIRSAMNKQMAAERARRAHVREAEGYKQAEILKAEGDKEAEIQRAEGEKQAISLRAEGEKKAINLVLQAAEQTGASIDPKDVMRYLIAQGYIEALPNVAKQGDRVFLPLESTSLMGSIATIRELFSTSKA</sequence>
<evidence type="ECO:0000313" key="5">
    <source>
        <dbReference type="EMBL" id="EFI36044.1"/>
    </source>
</evidence>
<dbReference type="Proteomes" id="UP000005496">
    <property type="component" value="Unassembled WGS sequence"/>
</dbReference>
<feature type="transmembrane region" description="Helical" evidence="3">
    <location>
        <begin position="6"/>
        <end position="27"/>
    </location>
</feature>
<dbReference type="RefSeq" id="WP_008869172.1">
    <property type="nucleotide sequence ID" value="NZ_ACJN02000001.1"/>
</dbReference>
<keyword evidence="6" id="KW-1185">Reference proteome</keyword>
<evidence type="ECO:0000256" key="2">
    <source>
        <dbReference type="ARBA" id="ARBA00008164"/>
    </source>
</evidence>
<protein>
    <submittedName>
        <fullName evidence="5">Band 7 protein</fullName>
    </submittedName>
</protein>
<evidence type="ECO:0000313" key="6">
    <source>
        <dbReference type="Proteomes" id="UP000005496"/>
    </source>
</evidence>
<dbReference type="SMART" id="SM00244">
    <property type="entry name" value="PHB"/>
    <property type="match status" value="1"/>
</dbReference>
<dbReference type="InterPro" id="IPR050710">
    <property type="entry name" value="Band7/mec-2_domain"/>
</dbReference>
<dbReference type="Pfam" id="PF01145">
    <property type="entry name" value="Band_7"/>
    <property type="match status" value="1"/>
</dbReference>
<proteinExistence type="inferred from homology"/>
<dbReference type="GO" id="GO:0005886">
    <property type="term" value="C:plasma membrane"/>
    <property type="evidence" value="ECO:0007669"/>
    <property type="project" value="UniProtKB-ARBA"/>
</dbReference>